<dbReference type="Proteomes" id="UP001490816">
    <property type="component" value="Unassembled WGS sequence"/>
</dbReference>
<name>A0ABV1F7D6_9FIRM</name>
<proteinExistence type="predicted"/>
<protein>
    <submittedName>
        <fullName evidence="2">Uncharacterized protein</fullName>
    </submittedName>
</protein>
<keyword evidence="1" id="KW-0472">Membrane</keyword>
<evidence type="ECO:0000313" key="2">
    <source>
        <dbReference type="EMBL" id="MEQ2469261.1"/>
    </source>
</evidence>
<reference evidence="2 3" key="1">
    <citation type="submission" date="2024-03" db="EMBL/GenBank/DDBJ databases">
        <title>Human intestinal bacterial collection.</title>
        <authorList>
            <person name="Pauvert C."/>
            <person name="Hitch T.C.A."/>
            <person name="Clavel T."/>
        </authorList>
    </citation>
    <scope>NUCLEOTIDE SEQUENCE [LARGE SCALE GENOMIC DNA]</scope>
    <source>
        <strain evidence="2 3">CLA-JM-H38</strain>
    </source>
</reference>
<accession>A0ABV1F7D6</accession>
<dbReference type="EMBL" id="JBBMEZ010000005">
    <property type="protein sequence ID" value="MEQ2469261.1"/>
    <property type="molecule type" value="Genomic_DNA"/>
</dbReference>
<comment type="caution">
    <text evidence="2">The sequence shown here is derived from an EMBL/GenBank/DDBJ whole genome shotgun (WGS) entry which is preliminary data.</text>
</comment>
<feature type="transmembrane region" description="Helical" evidence="1">
    <location>
        <begin position="93"/>
        <end position="116"/>
    </location>
</feature>
<keyword evidence="1" id="KW-0812">Transmembrane</keyword>
<sequence length="160" mass="18479">MIIKFFDKLHYKLSLSEEHINDIIKSNSKYGADIKREDYSYDVKFTDKGFKMKFVPAKNYGGIYSLSPIFSGKIEEDCGYSDLTVRMIPSPMIVVAFIIFSFLFFIGCNLILTGTLNPRFKGVGFVIIFFCVFIQLTNRFFNNMKSIVDGLFSKYQIKDN</sequence>
<evidence type="ECO:0000313" key="3">
    <source>
        <dbReference type="Proteomes" id="UP001490816"/>
    </source>
</evidence>
<keyword evidence="3" id="KW-1185">Reference proteome</keyword>
<evidence type="ECO:0000256" key="1">
    <source>
        <dbReference type="SAM" id="Phobius"/>
    </source>
</evidence>
<gene>
    <name evidence="2" type="ORF">WMO39_02775</name>
</gene>
<organism evidence="2 3">
    <name type="scientific">Ruminococcoides intestinale</name>
    <dbReference type="NCBI Taxonomy" id="3133162"/>
    <lineage>
        <taxon>Bacteria</taxon>
        <taxon>Bacillati</taxon>
        <taxon>Bacillota</taxon>
        <taxon>Clostridia</taxon>
        <taxon>Eubacteriales</taxon>
        <taxon>Oscillospiraceae</taxon>
        <taxon>Ruminococcoides</taxon>
    </lineage>
</organism>
<keyword evidence="1" id="KW-1133">Transmembrane helix</keyword>
<feature type="transmembrane region" description="Helical" evidence="1">
    <location>
        <begin position="122"/>
        <end position="141"/>
    </location>
</feature>
<dbReference type="RefSeq" id="WP_304019443.1">
    <property type="nucleotide sequence ID" value="NZ_JBBMEZ010000005.1"/>
</dbReference>